<dbReference type="Gene3D" id="3.40.50.300">
    <property type="entry name" value="P-loop containing nucleotide triphosphate hydrolases"/>
    <property type="match status" value="1"/>
</dbReference>
<organism evidence="5 6">
    <name type="scientific">Taxus chinensis</name>
    <name type="common">Chinese yew</name>
    <name type="synonym">Taxus wallichiana var. chinensis</name>
    <dbReference type="NCBI Taxonomy" id="29808"/>
    <lineage>
        <taxon>Eukaryota</taxon>
        <taxon>Viridiplantae</taxon>
        <taxon>Streptophyta</taxon>
        <taxon>Embryophyta</taxon>
        <taxon>Tracheophyta</taxon>
        <taxon>Spermatophyta</taxon>
        <taxon>Pinopsida</taxon>
        <taxon>Pinidae</taxon>
        <taxon>Conifers II</taxon>
        <taxon>Cupressales</taxon>
        <taxon>Taxaceae</taxon>
        <taxon>Taxus</taxon>
    </lineage>
</organism>
<evidence type="ECO:0000259" key="4">
    <source>
        <dbReference type="PROSITE" id="PS51715"/>
    </source>
</evidence>
<accession>A0AA38GSX2</accession>
<evidence type="ECO:0000313" key="6">
    <source>
        <dbReference type="Proteomes" id="UP000824469"/>
    </source>
</evidence>
<keyword evidence="6" id="KW-1185">Reference proteome</keyword>
<gene>
    <name evidence="5" type="ORF">KI387_007840</name>
</gene>
<comment type="similarity">
    <text evidence="3">Belongs to the TRAFAC class dynamin-like GTPase superfamily. GB1/RHD3 GTPase family.</text>
</comment>
<dbReference type="PANTHER" id="PTHR10751">
    <property type="entry name" value="GUANYLATE BINDING PROTEIN"/>
    <property type="match status" value="1"/>
</dbReference>
<keyword evidence="1" id="KW-0547">Nucleotide-binding</keyword>
<dbReference type="AlphaFoldDB" id="A0AA38GSX2"/>
<protein>
    <recommendedName>
        <fullName evidence="4">GB1/RHD3-type G domain-containing protein</fullName>
    </recommendedName>
</protein>
<dbReference type="Pfam" id="PF02263">
    <property type="entry name" value="GBP"/>
    <property type="match status" value="1"/>
</dbReference>
<evidence type="ECO:0000256" key="2">
    <source>
        <dbReference type="ARBA" id="ARBA00023134"/>
    </source>
</evidence>
<proteinExistence type="inferred from homology"/>
<reference evidence="5 6" key="1">
    <citation type="journal article" date="2021" name="Nat. Plants">
        <title>The Taxus genome provides insights into paclitaxel biosynthesis.</title>
        <authorList>
            <person name="Xiong X."/>
            <person name="Gou J."/>
            <person name="Liao Q."/>
            <person name="Li Y."/>
            <person name="Zhou Q."/>
            <person name="Bi G."/>
            <person name="Li C."/>
            <person name="Du R."/>
            <person name="Wang X."/>
            <person name="Sun T."/>
            <person name="Guo L."/>
            <person name="Liang H."/>
            <person name="Lu P."/>
            <person name="Wu Y."/>
            <person name="Zhang Z."/>
            <person name="Ro D.K."/>
            <person name="Shang Y."/>
            <person name="Huang S."/>
            <person name="Yan J."/>
        </authorList>
    </citation>
    <scope>NUCLEOTIDE SEQUENCE [LARGE SCALE GENOMIC DNA]</scope>
    <source>
        <strain evidence="5">Ta-2019</strain>
    </source>
</reference>
<dbReference type="PROSITE" id="PS51715">
    <property type="entry name" value="G_GB1_RHD3"/>
    <property type="match status" value="1"/>
</dbReference>
<sequence>GKSFLLNVLLDSTHGFPVGSRPEPETRGIWFRVVPKSKLKGVDGSQVILVDTEGFYGEGATRLYDAKVFAISALLSSHLVYNTLRTL</sequence>
<evidence type="ECO:0000313" key="5">
    <source>
        <dbReference type="EMBL" id="KAH9327662.1"/>
    </source>
</evidence>
<dbReference type="InterPro" id="IPR027417">
    <property type="entry name" value="P-loop_NTPase"/>
</dbReference>
<name>A0AA38GSX2_TAXCH</name>
<feature type="non-terminal residue" evidence="5">
    <location>
        <position position="87"/>
    </location>
</feature>
<dbReference type="EMBL" id="JAHRHJ020000002">
    <property type="protein sequence ID" value="KAH9327662.1"/>
    <property type="molecule type" value="Genomic_DNA"/>
</dbReference>
<evidence type="ECO:0000256" key="3">
    <source>
        <dbReference type="PROSITE-ProRule" id="PRU01052"/>
    </source>
</evidence>
<dbReference type="InterPro" id="IPR015894">
    <property type="entry name" value="Guanylate-bd_N"/>
</dbReference>
<keyword evidence="2" id="KW-0342">GTP-binding</keyword>
<dbReference type="InterPro" id="IPR030386">
    <property type="entry name" value="G_GB1_RHD3_dom"/>
</dbReference>
<evidence type="ECO:0000256" key="1">
    <source>
        <dbReference type="ARBA" id="ARBA00022741"/>
    </source>
</evidence>
<dbReference type="GO" id="GO:0003924">
    <property type="term" value="F:GTPase activity"/>
    <property type="evidence" value="ECO:0007669"/>
    <property type="project" value="InterPro"/>
</dbReference>
<dbReference type="SUPFAM" id="SSF52540">
    <property type="entry name" value="P-loop containing nucleoside triphosphate hydrolases"/>
    <property type="match status" value="1"/>
</dbReference>
<feature type="non-terminal residue" evidence="5">
    <location>
        <position position="1"/>
    </location>
</feature>
<comment type="caution">
    <text evidence="5">The sequence shown here is derived from an EMBL/GenBank/DDBJ whole genome shotgun (WGS) entry which is preliminary data.</text>
</comment>
<feature type="domain" description="GB1/RHD3-type G" evidence="4">
    <location>
        <begin position="1"/>
        <end position="87"/>
    </location>
</feature>
<dbReference type="Proteomes" id="UP000824469">
    <property type="component" value="Unassembled WGS sequence"/>
</dbReference>
<dbReference type="GO" id="GO:0005525">
    <property type="term" value="F:GTP binding"/>
    <property type="evidence" value="ECO:0007669"/>
    <property type="project" value="UniProtKB-KW"/>
</dbReference>